<organism evidence="1 2">
    <name type="scientific">Selenomonas montiformis</name>
    <dbReference type="NCBI Taxonomy" id="2652285"/>
    <lineage>
        <taxon>Bacteria</taxon>
        <taxon>Bacillati</taxon>
        <taxon>Bacillota</taxon>
        <taxon>Negativicutes</taxon>
        <taxon>Selenomonadales</taxon>
        <taxon>Selenomonadaceae</taxon>
        <taxon>Selenomonas</taxon>
    </lineage>
</organism>
<protein>
    <submittedName>
        <fullName evidence="1">Uncharacterized protein</fullName>
    </submittedName>
</protein>
<accession>A0A6I2UTC4</accession>
<evidence type="ECO:0000313" key="1">
    <source>
        <dbReference type="EMBL" id="MSV23625.1"/>
    </source>
</evidence>
<reference evidence="1 2" key="1">
    <citation type="submission" date="2019-08" db="EMBL/GenBank/DDBJ databases">
        <title>In-depth cultivation of the pig gut microbiome towards novel bacterial diversity and tailored functional studies.</title>
        <authorList>
            <person name="Wylensek D."/>
            <person name="Hitch T.C.A."/>
            <person name="Clavel T."/>
        </authorList>
    </citation>
    <scope>NUCLEOTIDE SEQUENCE [LARGE SCALE GENOMIC DNA]</scope>
    <source>
        <strain evidence="2">WCA-380-WT-3B3</strain>
    </source>
</reference>
<dbReference type="AlphaFoldDB" id="A0A6I2UTC4"/>
<gene>
    <name evidence="1" type="ORF">FYJ78_00125</name>
</gene>
<proteinExistence type="predicted"/>
<dbReference type="EMBL" id="VUNL01000001">
    <property type="protein sequence ID" value="MSV23625.1"/>
    <property type="molecule type" value="Genomic_DNA"/>
</dbReference>
<evidence type="ECO:0000313" key="2">
    <source>
        <dbReference type="Proteomes" id="UP000430222"/>
    </source>
</evidence>
<dbReference type="Pfam" id="PF13597">
    <property type="entry name" value="NRDD"/>
    <property type="match status" value="1"/>
</dbReference>
<dbReference type="Proteomes" id="UP000430222">
    <property type="component" value="Unassembled WGS sequence"/>
</dbReference>
<sequence length="94" mass="10902">MVVNGIDVTIDGLQDISEQEIVNYIQYVEKQTSEKLDTLHISPADNGEVHIDYALQPQKFERIRRITGYLVGTIDRWNDAKRAEEHDRVKHGMH</sequence>
<dbReference type="RefSeq" id="WP_154619390.1">
    <property type="nucleotide sequence ID" value="NZ_CBCTNG010000013.1"/>
</dbReference>
<dbReference type="InterPro" id="IPR012833">
    <property type="entry name" value="NrdD"/>
</dbReference>
<dbReference type="GO" id="GO:0008998">
    <property type="term" value="F:ribonucleoside-triphosphate reductase (thioredoxin) activity"/>
    <property type="evidence" value="ECO:0007669"/>
    <property type="project" value="InterPro"/>
</dbReference>
<comment type="caution">
    <text evidence="1">The sequence shown here is derived from an EMBL/GenBank/DDBJ whole genome shotgun (WGS) entry which is preliminary data.</text>
</comment>
<keyword evidence="2" id="KW-1185">Reference proteome</keyword>
<dbReference type="GO" id="GO:0006260">
    <property type="term" value="P:DNA replication"/>
    <property type="evidence" value="ECO:0007669"/>
    <property type="project" value="InterPro"/>
</dbReference>
<name>A0A6I2UTC4_9FIRM</name>